<feature type="transmembrane region" description="Helical" evidence="10">
    <location>
        <begin position="75"/>
        <end position="97"/>
    </location>
</feature>
<dbReference type="Proteomes" id="UP001497444">
    <property type="component" value="Unassembled WGS sequence"/>
</dbReference>
<comment type="similarity">
    <text evidence="2">Belongs to the ABC transporter superfamily. ABCC family. Conjugate transporter (TC 3.A.1.208) subfamily.</text>
</comment>
<dbReference type="CDD" id="cd03244">
    <property type="entry name" value="ABCC_MRP_domain2"/>
    <property type="match status" value="1"/>
</dbReference>
<evidence type="ECO:0000256" key="6">
    <source>
        <dbReference type="ARBA" id="ARBA00022741"/>
    </source>
</evidence>
<dbReference type="InterPro" id="IPR003593">
    <property type="entry name" value="AAA+_ATPase"/>
</dbReference>
<feature type="domain" description="ABC transporter" evidence="11">
    <location>
        <begin position="122"/>
        <end position="360"/>
    </location>
</feature>
<dbReference type="Gene3D" id="3.40.50.300">
    <property type="entry name" value="P-loop containing nucleotide triphosphate hydrolases"/>
    <property type="match status" value="2"/>
</dbReference>
<keyword evidence="9 10" id="KW-0472">Membrane</keyword>
<keyword evidence="6" id="KW-0547">Nucleotide-binding</keyword>
<evidence type="ECO:0000256" key="7">
    <source>
        <dbReference type="ARBA" id="ARBA00022840"/>
    </source>
</evidence>
<keyword evidence="7" id="KW-0067">ATP-binding</keyword>
<feature type="domain" description="ABC transmembrane type-1" evidence="12">
    <location>
        <begin position="1"/>
        <end position="92"/>
    </location>
</feature>
<evidence type="ECO:0000256" key="8">
    <source>
        <dbReference type="ARBA" id="ARBA00022989"/>
    </source>
</evidence>
<dbReference type="EMBL" id="CAXAQS010000183">
    <property type="protein sequence ID" value="CAK9250507.1"/>
    <property type="molecule type" value="Genomic_DNA"/>
</dbReference>
<organism evidence="13 14">
    <name type="scientific">Sphagnum jensenii</name>
    <dbReference type="NCBI Taxonomy" id="128206"/>
    <lineage>
        <taxon>Eukaryota</taxon>
        <taxon>Viridiplantae</taxon>
        <taxon>Streptophyta</taxon>
        <taxon>Embryophyta</taxon>
        <taxon>Bryophyta</taxon>
        <taxon>Sphagnophytina</taxon>
        <taxon>Sphagnopsida</taxon>
        <taxon>Sphagnales</taxon>
        <taxon>Sphagnaceae</taxon>
        <taxon>Sphagnum</taxon>
    </lineage>
</organism>
<comment type="caution">
    <text evidence="13">The sequence shown here is derived from an EMBL/GenBank/DDBJ whole genome shotgun (WGS) entry which is preliminary data.</text>
</comment>
<reference evidence="13" key="1">
    <citation type="submission" date="2024-02" db="EMBL/GenBank/DDBJ databases">
        <authorList>
            <consortium name="ELIXIR-Norway"/>
            <consortium name="Elixir Norway"/>
        </authorList>
    </citation>
    <scope>NUCLEOTIDE SEQUENCE</scope>
</reference>
<keyword evidence="5" id="KW-0677">Repeat</keyword>
<evidence type="ECO:0000256" key="3">
    <source>
        <dbReference type="ARBA" id="ARBA00022448"/>
    </source>
</evidence>
<proteinExistence type="inferred from homology"/>
<feature type="non-terminal residue" evidence="13">
    <location>
        <position position="567"/>
    </location>
</feature>
<evidence type="ECO:0000256" key="5">
    <source>
        <dbReference type="ARBA" id="ARBA00022737"/>
    </source>
</evidence>
<comment type="subcellular location">
    <subcellularLocation>
        <location evidence="1">Vacuole membrane</location>
        <topology evidence="1">Multi-pass membrane protein</topology>
    </subcellularLocation>
</comment>
<evidence type="ECO:0000256" key="9">
    <source>
        <dbReference type="ARBA" id="ARBA00023136"/>
    </source>
</evidence>
<dbReference type="SUPFAM" id="SSF90123">
    <property type="entry name" value="ABC transporter transmembrane region"/>
    <property type="match status" value="2"/>
</dbReference>
<feature type="domain" description="ABC transporter" evidence="11">
    <location>
        <begin position="355"/>
        <end position="567"/>
    </location>
</feature>
<dbReference type="CDD" id="cd03250">
    <property type="entry name" value="ABCC_MRP_domain1"/>
    <property type="match status" value="1"/>
</dbReference>
<feature type="transmembrane region" description="Helical" evidence="10">
    <location>
        <begin position="28"/>
        <end position="55"/>
    </location>
</feature>
<keyword evidence="14" id="KW-1185">Reference proteome</keyword>
<dbReference type="Gene3D" id="1.20.1560.10">
    <property type="entry name" value="ABC transporter type 1, transmembrane domain"/>
    <property type="match status" value="2"/>
</dbReference>
<dbReference type="SMART" id="SM00382">
    <property type="entry name" value="AAA"/>
    <property type="match status" value="2"/>
</dbReference>
<keyword evidence="4 10" id="KW-0812">Transmembrane</keyword>
<dbReference type="PANTHER" id="PTHR24223">
    <property type="entry name" value="ATP-BINDING CASSETTE SUB-FAMILY C"/>
    <property type="match status" value="1"/>
</dbReference>
<dbReference type="InterPro" id="IPR011527">
    <property type="entry name" value="ABC1_TM_dom"/>
</dbReference>
<evidence type="ECO:0000313" key="14">
    <source>
        <dbReference type="Proteomes" id="UP001497444"/>
    </source>
</evidence>
<dbReference type="PANTHER" id="PTHR24223:SF443">
    <property type="entry name" value="MULTIDRUG-RESISTANCE LIKE PROTEIN 1, ISOFORM I"/>
    <property type="match status" value="1"/>
</dbReference>
<dbReference type="PROSITE" id="PS50893">
    <property type="entry name" value="ABC_TRANSPORTER_2"/>
    <property type="match status" value="2"/>
</dbReference>
<dbReference type="InterPro" id="IPR003439">
    <property type="entry name" value="ABC_transporter-like_ATP-bd"/>
</dbReference>
<evidence type="ECO:0000259" key="11">
    <source>
        <dbReference type="PROSITE" id="PS50893"/>
    </source>
</evidence>
<evidence type="ECO:0000256" key="2">
    <source>
        <dbReference type="ARBA" id="ARBA00009726"/>
    </source>
</evidence>
<name>A0ABP0V7W5_9BRYO</name>
<evidence type="ECO:0000256" key="1">
    <source>
        <dbReference type="ARBA" id="ARBA00004128"/>
    </source>
</evidence>
<dbReference type="PROSITE" id="PS50929">
    <property type="entry name" value="ABC_TM1F"/>
    <property type="match status" value="1"/>
</dbReference>
<dbReference type="SUPFAM" id="SSF52540">
    <property type="entry name" value="P-loop containing nucleoside triphosphate hydrolases"/>
    <property type="match status" value="2"/>
</dbReference>
<gene>
    <name evidence="13" type="ORF">CSSPJE1EN1_LOCUS25885</name>
</gene>
<feature type="non-terminal residue" evidence="13">
    <location>
        <position position="1"/>
    </location>
</feature>
<keyword evidence="3" id="KW-0813">Transport</keyword>
<dbReference type="InterPro" id="IPR036640">
    <property type="entry name" value="ABC1_TM_sf"/>
</dbReference>
<dbReference type="InterPro" id="IPR017871">
    <property type="entry name" value="ABC_transporter-like_CS"/>
</dbReference>
<dbReference type="Pfam" id="PF00005">
    <property type="entry name" value="ABC_tran"/>
    <property type="match status" value="2"/>
</dbReference>
<sequence>LYAWEEAFIQNILGIRAKELKYLRRSGYLGCIFVCISSCTPFLVSLMTFAIYVLIDENNVLDAQKVFVSIALFNLLRIPLTMVPNMITSVVLTMVSVKRLNKFLNFTELSAYVTRNIDKETVKIENATFTWDTVEAVEKGLKPTLDKINLRVEKGKFVAVVGNVGSGKSSLLSAILGEMEKVSGSVNINGDTKIAYVSQQAWIQNATLKDNILFGSDLDKKKYKSVIRACALKQDLSVLADGDETEIGEKGINLSGGQKQRVSLARACYSDSDLYLFDDPLSAAKGELNAGETGLSISYALNITLSLNWGVRMFAEMENNVVAVERIDEYTSINSEADWFSANKPPEDWPQNGSLQFVEYATRYRPGLDLVLKGIDLNIQKGEKIGIVGRTGAGKSSLTLALFRLIEATYGRIVIDGIDISKLGLQELRSRLTIIPQDPVLFSGTIRTNLDPFQKCSDDQLWTALEHSHLKSFVKSLDVGLEYKVSEGGENLSVGQRQLICLARALLRNTNILILDEATAAVDLETDALIQTTIRSEFSRCTVLTIAHRLHTIMDSDRVLVLHEGRV</sequence>
<accession>A0ABP0V7W5</accession>
<evidence type="ECO:0000256" key="10">
    <source>
        <dbReference type="SAM" id="Phobius"/>
    </source>
</evidence>
<dbReference type="InterPro" id="IPR050173">
    <property type="entry name" value="ABC_transporter_C-like"/>
</dbReference>
<dbReference type="InterPro" id="IPR027417">
    <property type="entry name" value="P-loop_NTPase"/>
</dbReference>
<protein>
    <submittedName>
        <fullName evidence="13">Uncharacterized protein</fullName>
    </submittedName>
</protein>
<evidence type="ECO:0000259" key="12">
    <source>
        <dbReference type="PROSITE" id="PS50929"/>
    </source>
</evidence>
<evidence type="ECO:0000256" key="4">
    <source>
        <dbReference type="ARBA" id="ARBA00022692"/>
    </source>
</evidence>
<evidence type="ECO:0000313" key="13">
    <source>
        <dbReference type="EMBL" id="CAK9250507.1"/>
    </source>
</evidence>
<keyword evidence="8 10" id="KW-1133">Transmembrane helix</keyword>
<dbReference type="PROSITE" id="PS00211">
    <property type="entry name" value="ABC_TRANSPORTER_1"/>
    <property type="match status" value="1"/>
</dbReference>